<dbReference type="AlphaFoldDB" id="C4FG51"/>
<evidence type="ECO:0000313" key="1">
    <source>
        <dbReference type="EMBL" id="EEP20747.1"/>
    </source>
</evidence>
<accession>C4FG51</accession>
<reference evidence="1" key="1">
    <citation type="submission" date="2009-04" db="EMBL/GenBank/DDBJ databases">
        <authorList>
            <person name="Weinstock G."/>
            <person name="Sodergren E."/>
            <person name="Clifton S."/>
            <person name="Fulton L."/>
            <person name="Fulton B."/>
            <person name="Courtney L."/>
            <person name="Fronick C."/>
            <person name="Harrison M."/>
            <person name="Strong C."/>
            <person name="Farmer C."/>
            <person name="Delahaunty K."/>
            <person name="Markovic C."/>
            <person name="Hall O."/>
            <person name="Minx P."/>
            <person name="Tomlinson C."/>
            <person name="Mitreva M."/>
            <person name="Nelson J."/>
            <person name="Hou S."/>
            <person name="Wollam A."/>
            <person name="Pepin K.H."/>
            <person name="Johnson M."/>
            <person name="Bhonagiri V."/>
            <person name="Nash W.E."/>
            <person name="Warren W."/>
            <person name="Chinwalla A."/>
            <person name="Mardis E.R."/>
            <person name="Wilson R.K."/>
        </authorList>
    </citation>
    <scope>NUCLEOTIDE SEQUENCE [LARGE SCALE GENOMIC DNA]</scope>
    <source>
        <strain evidence="1">DSM 20098</strain>
    </source>
</reference>
<gene>
    <name evidence="1" type="ORF">BIFANG_03317</name>
</gene>
<sequence>MRLGIRSGVHIDGALIKRPMPQMRHPSERRRFMHGFCYTCE</sequence>
<dbReference type="HOGENOM" id="CLU_3266373_0_0_11"/>
<organism evidence="1 2">
    <name type="scientific">Bifidobacterium angulatum DSM 20098 = JCM 7096</name>
    <dbReference type="NCBI Taxonomy" id="518635"/>
    <lineage>
        <taxon>Bacteria</taxon>
        <taxon>Bacillati</taxon>
        <taxon>Actinomycetota</taxon>
        <taxon>Actinomycetes</taxon>
        <taxon>Bifidobacteriales</taxon>
        <taxon>Bifidobacteriaceae</taxon>
        <taxon>Bifidobacterium</taxon>
    </lineage>
</organism>
<dbReference type="EMBL" id="ABYS02000009">
    <property type="protein sequence ID" value="EEP20747.1"/>
    <property type="molecule type" value="Genomic_DNA"/>
</dbReference>
<protein>
    <submittedName>
        <fullName evidence="1">Uncharacterized protein</fullName>
    </submittedName>
</protein>
<comment type="caution">
    <text evidence="1">The sequence shown here is derived from an EMBL/GenBank/DDBJ whole genome shotgun (WGS) entry which is preliminary data.</text>
</comment>
<keyword evidence="2" id="KW-1185">Reference proteome</keyword>
<evidence type="ECO:0000313" key="2">
    <source>
        <dbReference type="Proteomes" id="UP000006408"/>
    </source>
</evidence>
<dbReference type="Proteomes" id="UP000006408">
    <property type="component" value="Unassembled WGS sequence"/>
</dbReference>
<name>C4FG51_9BIFI</name>
<proteinExistence type="predicted"/>